<dbReference type="RefSeq" id="WP_067558880.1">
    <property type="nucleotide sequence ID" value="NZ_CAJTBG010000023.1"/>
</dbReference>
<protein>
    <submittedName>
        <fullName evidence="1">Uncharacterized protein</fullName>
    </submittedName>
</protein>
<dbReference type="KEGG" id="fro:AALO17_22090"/>
<organism evidence="1 2">
    <name type="scientific">Faecalibaculum rodentium</name>
    <dbReference type="NCBI Taxonomy" id="1702221"/>
    <lineage>
        <taxon>Bacteria</taxon>
        <taxon>Bacillati</taxon>
        <taxon>Bacillota</taxon>
        <taxon>Erysipelotrichia</taxon>
        <taxon>Erysipelotrichales</taxon>
        <taxon>Erysipelotrichaceae</taxon>
        <taxon>Faecalibaculum</taxon>
    </lineage>
</organism>
<dbReference type="GeneID" id="78478781"/>
<gene>
    <name evidence="1" type="ORF">AALO17_22090</name>
</gene>
<dbReference type="EMBL" id="CP011391">
    <property type="protein sequence ID" value="AMK55343.1"/>
    <property type="molecule type" value="Genomic_DNA"/>
</dbReference>
<proteinExistence type="predicted"/>
<dbReference type="Proteomes" id="UP000069771">
    <property type="component" value="Chromosome"/>
</dbReference>
<reference evidence="1 2" key="1">
    <citation type="journal article" date="2016" name="Gut Pathog.">
        <title>Whole genome sequencing of "Faecalibaculum rodentium" ALO17, isolated from C57BL/6J laboratory mouse feces.</title>
        <authorList>
            <person name="Lim S."/>
            <person name="Chang D.H."/>
            <person name="Ahn S."/>
            <person name="Kim B.C."/>
        </authorList>
    </citation>
    <scope>NUCLEOTIDE SEQUENCE [LARGE SCALE GENOMIC DNA]</scope>
    <source>
        <strain evidence="1 2">Alo17</strain>
    </source>
</reference>
<keyword evidence="2" id="KW-1185">Reference proteome</keyword>
<dbReference type="AlphaFoldDB" id="A0A140DXG6"/>
<evidence type="ECO:0000313" key="2">
    <source>
        <dbReference type="Proteomes" id="UP000069771"/>
    </source>
</evidence>
<name>A0A140DXG6_9FIRM</name>
<evidence type="ECO:0000313" key="1">
    <source>
        <dbReference type="EMBL" id="AMK55343.1"/>
    </source>
</evidence>
<sequence>MQHSMFTRLTWHTFSGLFAQAAGEVLGVTDTEAMMEATRENYSRIVSHLPEICLSGRESSLRLITAIYLASLMSMDRTFTEEELVAYYEHAVLQRNMTLSELSRHTIMKNLCSMTGGLSEMFHQFGHSHLTPIICPVS</sequence>
<accession>A0A140DXG6</accession>